<feature type="transmembrane region" description="Helical" evidence="1">
    <location>
        <begin position="76"/>
        <end position="97"/>
    </location>
</feature>
<reference evidence="4 5" key="1">
    <citation type="submission" date="2018-05" db="EMBL/GenBank/DDBJ databases">
        <title>Klebsiella quasipneumonaiae provides a window into carbapenemase gene transfer, plasmid rearrangements and nosocomial acquisition from the hospital environment.</title>
        <authorList>
            <person name="Mathers A.J."/>
            <person name="Vegesana K."/>
            <person name="Stoesser N."/>
            <person name="Crook D."/>
            <person name="Vaughan A."/>
            <person name="Barry K."/>
            <person name="Parikh H."/>
            <person name="Sebra R."/>
            <person name="Kotay S."/>
            <person name="Walker A.S."/>
            <person name="Sheppard A.E."/>
        </authorList>
    </citation>
    <scope>NUCLEOTIDE SEQUENCE [LARGE SCALE GENOMIC DNA]</scope>
    <source>
        <strain evidence="2 5">CAV1947</strain>
        <strain evidence="3 4">CAV2018</strain>
        <plasmid evidence="5">pkpc_cav1947-56</plasmid>
        <plasmid evidence="2">pKPC_CAV1947-56</plasmid>
        <plasmid evidence="4">pkpc_cav2018-63</plasmid>
        <plasmid evidence="3">pKPC_CAV2018-63</plasmid>
    </source>
</reference>
<dbReference type="EMBL" id="CP029429">
    <property type="protein sequence ID" value="AWL60326.1"/>
    <property type="molecule type" value="Genomic_DNA"/>
</dbReference>
<geneLocation type="plasmid" evidence="2">
    <name>pKPC_CAV1947-56</name>
</geneLocation>
<keyword evidence="1" id="KW-0812">Transmembrane</keyword>
<dbReference type="EMBL" id="CP029439">
    <property type="protein sequence ID" value="AWL54408.1"/>
    <property type="molecule type" value="Genomic_DNA"/>
</dbReference>
<organism evidence="3 4">
    <name type="scientific">Klebsiella quasipneumoniae</name>
    <dbReference type="NCBI Taxonomy" id="1463165"/>
    <lineage>
        <taxon>Bacteria</taxon>
        <taxon>Pseudomonadati</taxon>
        <taxon>Pseudomonadota</taxon>
        <taxon>Gammaproteobacteria</taxon>
        <taxon>Enterobacterales</taxon>
        <taxon>Enterobacteriaceae</taxon>
        <taxon>Klebsiella/Raoultella group</taxon>
        <taxon>Klebsiella</taxon>
        <taxon>Klebsiella pneumoniae complex</taxon>
    </lineage>
</organism>
<feature type="transmembrane region" description="Helical" evidence="1">
    <location>
        <begin position="12"/>
        <end position="29"/>
    </location>
</feature>
<evidence type="ECO:0000313" key="4">
    <source>
        <dbReference type="Proteomes" id="UP000245649"/>
    </source>
</evidence>
<dbReference type="Proteomes" id="UP000245760">
    <property type="component" value="Plasmid pKPC_CAV1947-56"/>
</dbReference>
<dbReference type="AlphaFoldDB" id="A0AAI8IPG7"/>
<evidence type="ECO:0000256" key="1">
    <source>
        <dbReference type="SAM" id="Phobius"/>
    </source>
</evidence>
<sequence length="114" mass="12984">MKYIKSDIDWRKIFVFLAMAAYGFLRVLTRSIMMMPAMLIVALAIAFYFAPEQLLSDVINTWSSASTDEKITMIRIFLKGAFLLSFAACFLDTLITYPRYPVANVQSAKGEHKL</sequence>
<evidence type="ECO:0000313" key="3">
    <source>
        <dbReference type="EMBL" id="AWL60326.1"/>
    </source>
</evidence>
<geneLocation type="plasmid" evidence="3">
    <name>pKPC_CAV2018-63</name>
</geneLocation>
<evidence type="ECO:0000313" key="2">
    <source>
        <dbReference type="EMBL" id="AWL54408.1"/>
    </source>
</evidence>
<keyword evidence="1" id="KW-0472">Membrane</keyword>
<dbReference type="RefSeq" id="WP_015256850.1">
    <property type="nucleotide sequence ID" value="NZ_CP029429.1"/>
</dbReference>
<name>A0AAI8IPG7_9ENTR</name>
<keyword evidence="5" id="KW-1185">Reference proteome</keyword>
<accession>A0AAI8IPG7</accession>
<feature type="transmembrane region" description="Helical" evidence="1">
    <location>
        <begin position="35"/>
        <end position="55"/>
    </location>
</feature>
<gene>
    <name evidence="3" type="ORF">DKC00_00375</name>
    <name evidence="2" type="ORF">DKC11_00375</name>
</gene>
<evidence type="ECO:0008006" key="6">
    <source>
        <dbReference type="Google" id="ProtNLM"/>
    </source>
</evidence>
<protein>
    <recommendedName>
        <fullName evidence="6">Conjugative transfer protein</fullName>
    </recommendedName>
</protein>
<dbReference type="Proteomes" id="UP000245649">
    <property type="component" value="Plasmid pKPC_CAV2018-63"/>
</dbReference>
<keyword evidence="3" id="KW-0614">Plasmid</keyword>
<geneLocation type="plasmid" evidence="5">
    <name>pkpc_cav1947-56</name>
</geneLocation>
<evidence type="ECO:0000313" key="5">
    <source>
        <dbReference type="Proteomes" id="UP000245760"/>
    </source>
</evidence>
<proteinExistence type="predicted"/>
<keyword evidence="1" id="KW-1133">Transmembrane helix</keyword>
<geneLocation type="plasmid" evidence="4">
    <name>pkpc_cav2018-63</name>
</geneLocation>